<protein>
    <recommendedName>
        <fullName evidence="3">SIR2-like domain-containing protein</fullName>
    </recommendedName>
</protein>
<accession>A0ABN1M2T3</accession>
<dbReference type="RefSeq" id="WP_346044161.1">
    <property type="nucleotide sequence ID" value="NZ_BAAACP010000007.1"/>
</dbReference>
<sequence length="443" mass="52545">MSEINILELDEILSNNRCAFLCGNGFSMNFDDDFRNIFERLYESHKKVIYKSIFDINPKVKNKILKSQYKKNFNNILSYTRNFNEKQFYKIFDDGLKFAETIITNDSLLNQIKDNELIRELVFGENQLTMLKELYNVGKNYGVRSINIEYWPILIYFYFAIYLLNPSDYEFPECNSFITLIKVGSEDMINLTQQNTLMERCEDFVYSSGFNNYYRMLFSIAIFSEGKHLNLSNLNNIKNLNADKIKCFLSKYEEIFTLNYDILLEKLMTNREIHHLHGKFIINEKEYVYNQTLGMEFGDGDYVSFSNILVGDYLINKTMRQIINNLSQKYDYNKKEESYKKILENTIKNKNLDTFVIFGMNIQNDQHILRTLMTGFFFANIINPTIVYCYFSEEDKLSFKKTFDSVITFGDELSNYSRNINLKFIKTPELLNVYFKNTITELN</sequence>
<evidence type="ECO:0008006" key="3">
    <source>
        <dbReference type="Google" id="ProtNLM"/>
    </source>
</evidence>
<keyword evidence="2" id="KW-1185">Reference proteome</keyword>
<name>A0ABN1M2T3_9FIRM</name>
<evidence type="ECO:0000313" key="1">
    <source>
        <dbReference type="EMBL" id="GAA0863532.1"/>
    </source>
</evidence>
<evidence type="ECO:0000313" key="2">
    <source>
        <dbReference type="Proteomes" id="UP001400965"/>
    </source>
</evidence>
<dbReference type="Proteomes" id="UP001400965">
    <property type="component" value="Unassembled WGS sequence"/>
</dbReference>
<gene>
    <name evidence="1" type="ORF">GCM10008917_13350</name>
</gene>
<proteinExistence type="predicted"/>
<organism evidence="1 2">
    <name type="scientific">Paraclostridium tenue</name>
    <dbReference type="NCBI Taxonomy" id="1737"/>
    <lineage>
        <taxon>Bacteria</taxon>
        <taxon>Bacillati</taxon>
        <taxon>Bacillota</taxon>
        <taxon>Clostridia</taxon>
        <taxon>Peptostreptococcales</taxon>
        <taxon>Peptostreptococcaceae</taxon>
        <taxon>Paraclostridium</taxon>
    </lineage>
</organism>
<reference evidence="1 2" key="1">
    <citation type="journal article" date="2019" name="Int. J. Syst. Evol. Microbiol.">
        <title>The Global Catalogue of Microorganisms (GCM) 10K type strain sequencing project: providing services to taxonomists for standard genome sequencing and annotation.</title>
        <authorList>
            <consortium name="The Broad Institute Genomics Platform"/>
            <consortium name="The Broad Institute Genome Sequencing Center for Infectious Disease"/>
            <person name="Wu L."/>
            <person name="Ma J."/>
        </authorList>
    </citation>
    <scope>NUCLEOTIDE SEQUENCE [LARGE SCALE GENOMIC DNA]</scope>
    <source>
        <strain evidence="1 2">JCM 6486</strain>
    </source>
</reference>
<dbReference type="EMBL" id="BAAACP010000007">
    <property type="protein sequence ID" value="GAA0863532.1"/>
    <property type="molecule type" value="Genomic_DNA"/>
</dbReference>
<comment type="caution">
    <text evidence="1">The sequence shown here is derived from an EMBL/GenBank/DDBJ whole genome shotgun (WGS) entry which is preliminary data.</text>
</comment>